<dbReference type="EMBL" id="SSHJ02000009">
    <property type="protein sequence ID" value="MFN0257377.1"/>
    <property type="molecule type" value="Genomic_DNA"/>
</dbReference>
<comment type="caution">
    <text evidence="1">The sequence shown here is derived from an EMBL/GenBank/DDBJ whole genome shotgun (WGS) entry which is preliminary data.</text>
</comment>
<protein>
    <recommendedName>
        <fullName evidence="3">Lipocalin-like domain-containing protein</fullName>
    </recommendedName>
</protein>
<accession>A0ABW9JBX7</accession>
<dbReference type="PROSITE" id="PS51257">
    <property type="entry name" value="PROKAR_LIPOPROTEIN"/>
    <property type="match status" value="1"/>
</dbReference>
<reference evidence="1 2" key="1">
    <citation type="submission" date="2024-12" db="EMBL/GenBank/DDBJ databases">
        <authorList>
            <person name="Hu S."/>
        </authorList>
    </citation>
    <scope>NUCLEOTIDE SEQUENCE [LARGE SCALE GENOMIC DNA]</scope>
    <source>
        <strain evidence="1 2">THG-T11</strain>
    </source>
</reference>
<organism evidence="1 2">
    <name type="scientific">Pedobacter ureilyticus</name>
    <dbReference type="NCBI Taxonomy" id="1393051"/>
    <lineage>
        <taxon>Bacteria</taxon>
        <taxon>Pseudomonadati</taxon>
        <taxon>Bacteroidota</taxon>
        <taxon>Sphingobacteriia</taxon>
        <taxon>Sphingobacteriales</taxon>
        <taxon>Sphingobacteriaceae</taxon>
        <taxon>Pedobacter</taxon>
    </lineage>
</organism>
<name>A0ABW9JBX7_9SPHI</name>
<evidence type="ECO:0000313" key="2">
    <source>
        <dbReference type="Proteomes" id="UP001517247"/>
    </source>
</evidence>
<evidence type="ECO:0000313" key="1">
    <source>
        <dbReference type="EMBL" id="MFN0257377.1"/>
    </source>
</evidence>
<gene>
    <name evidence="1" type="ORF">E6A44_017430</name>
</gene>
<dbReference type="RefSeq" id="WP_138724467.1">
    <property type="nucleotide sequence ID" value="NZ_SSHJ02000009.1"/>
</dbReference>
<dbReference type="Proteomes" id="UP001517247">
    <property type="component" value="Unassembled WGS sequence"/>
</dbReference>
<sequence>MSKLKLSLLGIMTVGIIGYACKKEPVDSKLFVERYLVGQWPIKTYVTLEYKNGVVIPSTIDTILPIQNDTAKIRVRYTQDLNFIKNGDTVKYSIDADGKNITFSTAPDSTWAISYLRNNYFKIVHTREETIGTEVHKYVIEQEFAK</sequence>
<evidence type="ECO:0008006" key="3">
    <source>
        <dbReference type="Google" id="ProtNLM"/>
    </source>
</evidence>
<proteinExistence type="predicted"/>
<keyword evidence="2" id="KW-1185">Reference proteome</keyword>